<reference evidence="1 2" key="1">
    <citation type="submission" date="2017-01" db="EMBL/GenBank/DDBJ databases">
        <title>Genomic analysis of Xuhuaishuia manganoxidans DY6-4.</title>
        <authorList>
            <person name="Wang X."/>
        </authorList>
    </citation>
    <scope>NUCLEOTIDE SEQUENCE [LARGE SCALE GENOMIC DNA]</scope>
    <source>
        <strain evidence="1 2">DY6-4</strain>
    </source>
</reference>
<accession>A0A1U7DIQ6</accession>
<dbReference type="EMBL" id="CP019124">
    <property type="protein sequence ID" value="APX89874.1"/>
    <property type="molecule type" value="Genomic_DNA"/>
</dbReference>
<dbReference type="RefSeq" id="WP_076979895.1">
    <property type="nucleotide sequence ID" value="NZ_CP019124.1"/>
</dbReference>
<evidence type="ECO:0000313" key="1">
    <source>
        <dbReference type="EMBL" id="APX89874.1"/>
    </source>
</evidence>
<dbReference type="AlphaFoldDB" id="A0A1U7DIQ6"/>
<dbReference type="OrthoDB" id="7835223at2"/>
<protein>
    <submittedName>
        <fullName evidence="1">ABC transporter permease</fullName>
    </submittedName>
</protein>
<gene>
    <name evidence="1" type="ORF">BV394_09220</name>
</gene>
<dbReference type="STRING" id="1267768.BV394_09220"/>
<evidence type="ECO:0000313" key="2">
    <source>
        <dbReference type="Proteomes" id="UP000187266"/>
    </source>
</evidence>
<proteinExistence type="predicted"/>
<dbReference type="Proteomes" id="UP000187266">
    <property type="component" value="Chromosome"/>
</dbReference>
<sequence>MFTNGRPTTFLGSAFVTLSLIFEVAVREQRKGHRNALLGLIMNIATTVAFILVFQLMFSILGLRGAALRGDFLLFMMTGVFLFLTHTKAVGAVASAEGPTSSIMLHGPMNTGVAIAGAALGSLYTQTLTVFLVLFFYHAAFTPILIEDPVSTFGMFLLAWFSGCAIGMLFLAVTPWAPGFFSLVRTIYQRANMIASGKMFVANTLPATALMMFDWNPLFHTIDQARGFTFINYVPQKTSIMYPVYLSITCIVLGLMMEFFTRRSMSASWSAGR</sequence>
<keyword evidence="2" id="KW-1185">Reference proteome</keyword>
<name>A0A1U7DIQ6_9RHOB</name>
<organism evidence="1 2">
    <name type="scientific">Brevirhabdus pacifica</name>
    <dbReference type="NCBI Taxonomy" id="1267768"/>
    <lineage>
        <taxon>Bacteria</taxon>
        <taxon>Pseudomonadati</taxon>
        <taxon>Pseudomonadota</taxon>
        <taxon>Alphaproteobacteria</taxon>
        <taxon>Rhodobacterales</taxon>
        <taxon>Paracoccaceae</taxon>
        <taxon>Brevirhabdus</taxon>
    </lineage>
</organism>
<accession>A0A2M9DAZ7</accession>